<feature type="region of interest" description="Disordered" evidence="1">
    <location>
        <begin position="136"/>
        <end position="160"/>
    </location>
</feature>
<feature type="compositionally biased region" description="Basic and acidic residues" evidence="1">
    <location>
        <begin position="69"/>
        <end position="79"/>
    </location>
</feature>
<reference evidence="2" key="2">
    <citation type="submission" date="2023-05" db="EMBL/GenBank/DDBJ databases">
        <authorList>
            <consortium name="Lawrence Berkeley National Laboratory"/>
            <person name="Steindorff A."/>
            <person name="Hensen N."/>
            <person name="Bonometti L."/>
            <person name="Westerberg I."/>
            <person name="Brannstrom I.O."/>
            <person name="Guillou S."/>
            <person name="Cros-Aarteil S."/>
            <person name="Calhoun S."/>
            <person name="Haridas S."/>
            <person name="Kuo A."/>
            <person name="Mondo S."/>
            <person name="Pangilinan J."/>
            <person name="Riley R."/>
            <person name="Labutti K."/>
            <person name="Andreopoulos B."/>
            <person name="Lipzen A."/>
            <person name="Chen C."/>
            <person name="Yanf M."/>
            <person name="Daum C."/>
            <person name="Ng V."/>
            <person name="Clum A."/>
            <person name="Ohm R."/>
            <person name="Martin F."/>
            <person name="Silar P."/>
            <person name="Natvig D."/>
            <person name="Lalanne C."/>
            <person name="Gautier V."/>
            <person name="Ament-Velasquez S.L."/>
            <person name="Kruys A."/>
            <person name="Hutchinson M.I."/>
            <person name="Powell A.J."/>
            <person name="Barry K."/>
            <person name="Miller A.N."/>
            <person name="Grigoriev I.V."/>
            <person name="Debuchy R."/>
            <person name="Gladieux P."/>
            <person name="Thoren M.H."/>
            <person name="Johannesson H."/>
        </authorList>
    </citation>
    <scope>NUCLEOTIDE SEQUENCE</scope>
    <source>
        <strain evidence="2">PSN293</strain>
    </source>
</reference>
<evidence type="ECO:0000313" key="3">
    <source>
        <dbReference type="Proteomes" id="UP001301769"/>
    </source>
</evidence>
<keyword evidence="3" id="KW-1185">Reference proteome</keyword>
<comment type="caution">
    <text evidence="2">The sequence shown here is derived from an EMBL/GenBank/DDBJ whole genome shotgun (WGS) entry which is preliminary data.</text>
</comment>
<protein>
    <submittedName>
        <fullName evidence="2">Uncharacterized protein</fullName>
    </submittedName>
</protein>
<dbReference type="Proteomes" id="UP001301769">
    <property type="component" value="Unassembled WGS sequence"/>
</dbReference>
<evidence type="ECO:0000256" key="1">
    <source>
        <dbReference type="SAM" id="MobiDB-lite"/>
    </source>
</evidence>
<sequence>MPFTSLVKSIKIRRVATYETSASSRQLWTRFLQHLVEFHNQTHLYPEPHDPRQKSFFLTSQVNLRTAMKKEKCENEKPVRLPSAPAPPERHKGKTSKDGAQIIVKHSLYSLVKAATFSGRSRGKSFSLLGAEDIKSSTRVGSVAPLGNTKEDDYYRNDSP</sequence>
<dbReference type="AlphaFoldDB" id="A0AAN7BDI8"/>
<accession>A0AAN7BDI8</accession>
<feature type="region of interest" description="Disordered" evidence="1">
    <location>
        <begin position="69"/>
        <end position="99"/>
    </location>
</feature>
<proteinExistence type="predicted"/>
<reference evidence="2" key="1">
    <citation type="journal article" date="2023" name="Mol. Phylogenet. Evol.">
        <title>Genome-scale phylogeny and comparative genomics of the fungal order Sordariales.</title>
        <authorList>
            <person name="Hensen N."/>
            <person name="Bonometti L."/>
            <person name="Westerberg I."/>
            <person name="Brannstrom I.O."/>
            <person name="Guillou S."/>
            <person name="Cros-Aarteil S."/>
            <person name="Calhoun S."/>
            <person name="Haridas S."/>
            <person name="Kuo A."/>
            <person name="Mondo S."/>
            <person name="Pangilinan J."/>
            <person name="Riley R."/>
            <person name="LaButti K."/>
            <person name="Andreopoulos B."/>
            <person name="Lipzen A."/>
            <person name="Chen C."/>
            <person name="Yan M."/>
            <person name="Daum C."/>
            <person name="Ng V."/>
            <person name="Clum A."/>
            <person name="Steindorff A."/>
            <person name="Ohm R.A."/>
            <person name="Martin F."/>
            <person name="Silar P."/>
            <person name="Natvig D.O."/>
            <person name="Lalanne C."/>
            <person name="Gautier V."/>
            <person name="Ament-Velasquez S.L."/>
            <person name="Kruys A."/>
            <person name="Hutchinson M.I."/>
            <person name="Powell A.J."/>
            <person name="Barry K."/>
            <person name="Miller A.N."/>
            <person name="Grigoriev I.V."/>
            <person name="Debuchy R."/>
            <person name="Gladieux P."/>
            <person name="Hiltunen Thoren M."/>
            <person name="Johannesson H."/>
        </authorList>
    </citation>
    <scope>NUCLEOTIDE SEQUENCE</scope>
    <source>
        <strain evidence="2">PSN293</strain>
    </source>
</reference>
<evidence type="ECO:0000313" key="2">
    <source>
        <dbReference type="EMBL" id="KAK4219367.1"/>
    </source>
</evidence>
<name>A0AAN7BDI8_9PEZI</name>
<gene>
    <name evidence="2" type="ORF">QBC37DRAFT_409876</name>
</gene>
<feature type="compositionally biased region" description="Basic and acidic residues" evidence="1">
    <location>
        <begin position="149"/>
        <end position="160"/>
    </location>
</feature>
<organism evidence="2 3">
    <name type="scientific">Rhypophila decipiens</name>
    <dbReference type="NCBI Taxonomy" id="261697"/>
    <lineage>
        <taxon>Eukaryota</taxon>
        <taxon>Fungi</taxon>
        <taxon>Dikarya</taxon>
        <taxon>Ascomycota</taxon>
        <taxon>Pezizomycotina</taxon>
        <taxon>Sordariomycetes</taxon>
        <taxon>Sordariomycetidae</taxon>
        <taxon>Sordariales</taxon>
        <taxon>Naviculisporaceae</taxon>
        <taxon>Rhypophila</taxon>
    </lineage>
</organism>
<dbReference type="EMBL" id="MU858048">
    <property type="protein sequence ID" value="KAK4219367.1"/>
    <property type="molecule type" value="Genomic_DNA"/>
</dbReference>